<evidence type="ECO:0000313" key="15">
    <source>
        <dbReference type="Proteomes" id="UP000230233"/>
    </source>
</evidence>
<protein>
    <recommendedName>
        <fullName evidence="9">Syndecan</fullName>
    </recommendedName>
</protein>
<dbReference type="GO" id="GO:0016020">
    <property type="term" value="C:membrane"/>
    <property type="evidence" value="ECO:0007669"/>
    <property type="project" value="UniProtKB-SubCell"/>
</dbReference>
<name>A0A2G5SQ23_9PELO</name>
<dbReference type="GO" id="GO:0016477">
    <property type="term" value="P:cell migration"/>
    <property type="evidence" value="ECO:0007669"/>
    <property type="project" value="TreeGrafter"/>
</dbReference>
<evidence type="ECO:0000256" key="4">
    <source>
        <dbReference type="ARBA" id="ARBA00022974"/>
    </source>
</evidence>
<comment type="caution">
    <text evidence="14">The sequence shown here is derived from an EMBL/GenBank/DDBJ whole genome shotgun (WGS) entry which is preliminary data.</text>
</comment>
<dbReference type="PANTHER" id="PTHR10915">
    <property type="entry name" value="SYNDECAN"/>
    <property type="match status" value="1"/>
</dbReference>
<keyword evidence="12" id="KW-0732">Signal</keyword>
<keyword evidence="4 9" id="KW-0654">Proteoglycan</keyword>
<comment type="subcellular location">
    <subcellularLocation>
        <location evidence="1 9">Membrane</location>
        <topology evidence="1 9">Single-pass type I membrane protein</topology>
    </subcellularLocation>
</comment>
<feature type="signal peptide" evidence="12">
    <location>
        <begin position="1"/>
        <end position="25"/>
    </location>
</feature>
<evidence type="ECO:0000256" key="7">
    <source>
        <dbReference type="ARBA" id="ARBA00023180"/>
    </source>
</evidence>
<feature type="chain" id="PRO_5013855360" description="Syndecan" evidence="12">
    <location>
        <begin position="26"/>
        <end position="299"/>
    </location>
</feature>
<gene>
    <name evidence="14" type="primary">Cni-sdn-1</name>
    <name evidence="14" type="synonym">Cnig_chr_X.g23459</name>
    <name evidence="14" type="ORF">B9Z55_023459</name>
</gene>
<evidence type="ECO:0000256" key="3">
    <source>
        <dbReference type="ARBA" id="ARBA00022692"/>
    </source>
</evidence>
<evidence type="ECO:0000313" key="14">
    <source>
        <dbReference type="EMBL" id="PIC17098.1"/>
    </source>
</evidence>
<dbReference type="InterPro" id="IPR001050">
    <property type="entry name" value="Syndecan"/>
</dbReference>
<evidence type="ECO:0000256" key="5">
    <source>
        <dbReference type="ARBA" id="ARBA00022989"/>
    </source>
</evidence>
<keyword evidence="3 9" id="KW-0812">Transmembrane</keyword>
<proteinExistence type="inferred from homology"/>
<evidence type="ECO:0000256" key="9">
    <source>
        <dbReference type="RuleBase" id="RU000649"/>
    </source>
</evidence>
<feature type="region of interest" description="Disordered" evidence="10">
    <location>
        <begin position="199"/>
        <end position="218"/>
    </location>
</feature>
<feature type="transmembrane region" description="Helical" evidence="11">
    <location>
        <begin position="239"/>
        <end position="263"/>
    </location>
</feature>
<evidence type="ECO:0000256" key="1">
    <source>
        <dbReference type="ARBA" id="ARBA00004479"/>
    </source>
</evidence>
<evidence type="ECO:0000256" key="11">
    <source>
        <dbReference type="SAM" id="Phobius"/>
    </source>
</evidence>
<comment type="function">
    <text evidence="9">Cell surface proteoglycan.</text>
</comment>
<evidence type="ECO:0000256" key="6">
    <source>
        <dbReference type="ARBA" id="ARBA00023136"/>
    </source>
</evidence>
<evidence type="ECO:0000259" key="13">
    <source>
        <dbReference type="Pfam" id="PF01034"/>
    </source>
</evidence>
<dbReference type="STRING" id="1611254.A0A2G5SQ23"/>
<keyword evidence="7 9" id="KW-0325">Glycoprotein</keyword>
<dbReference type="InterPro" id="IPR030479">
    <property type="entry name" value="Syndecan_CS"/>
</dbReference>
<dbReference type="GO" id="GO:0009986">
    <property type="term" value="C:cell surface"/>
    <property type="evidence" value="ECO:0007669"/>
    <property type="project" value="TreeGrafter"/>
</dbReference>
<dbReference type="AlphaFoldDB" id="A0A2G5SQ23"/>
<dbReference type="Proteomes" id="UP000230233">
    <property type="component" value="Chromosome X"/>
</dbReference>
<dbReference type="EMBL" id="PDUG01000006">
    <property type="protein sequence ID" value="PIC17098.1"/>
    <property type="molecule type" value="Genomic_DNA"/>
</dbReference>
<evidence type="ECO:0000256" key="8">
    <source>
        <dbReference type="ARBA" id="ARBA00023207"/>
    </source>
</evidence>
<keyword evidence="5 11" id="KW-1133">Transmembrane helix</keyword>
<organism evidence="14 15">
    <name type="scientific">Caenorhabditis nigoni</name>
    <dbReference type="NCBI Taxonomy" id="1611254"/>
    <lineage>
        <taxon>Eukaryota</taxon>
        <taxon>Metazoa</taxon>
        <taxon>Ecdysozoa</taxon>
        <taxon>Nematoda</taxon>
        <taxon>Chromadorea</taxon>
        <taxon>Rhabditida</taxon>
        <taxon>Rhabditina</taxon>
        <taxon>Rhabditomorpha</taxon>
        <taxon>Rhabditoidea</taxon>
        <taxon>Rhabditidae</taxon>
        <taxon>Peloderinae</taxon>
        <taxon>Caenorhabditis</taxon>
    </lineage>
</organism>
<dbReference type="PANTHER" id="PTHR10915:SF1">
    <property type="entry name" value="SYNDECAN"/>
    <property type="match status" value="1"/>
</dbReference>
<dbReference type="Pfam" id="PF01034">
    <property type="entry name" value="Syndecan"/>
    <property type="match status" value="1"/>
</dbReference>
<accession>A0A2G5SQ23</accession>
<feature type="region of interest" description="Disordered" evidence="10">
    <location>
        <begin position="48"/>
        <end position="185"/>
    </location>
</feature>
<keyword evidence="6 11" id="KW-0472">Membrane</keyword>
<reference evidence="15" key="1">
    <citation type="submission" date="2017-10" db="EMBL/GenBank/DDBJ databases">
        <title>Rapid genome shrinkage in a self-fertile nematode reveals novel sperm competition proteins.</title>
        <authorList>
            <person name="Yin D."/>
            <person name="Schwarz E.M."/>
            <person name="Thomas C.G."/>
            <person name="Felde R.L."/>
            <person name="Korf I.F."/>
            <person name="Cutter A.D."/>
            <person name="Schartner C.M."/>
            <person name="Ralston E.J."/>
            <person name="Meyer B.J."/>
            <person name="Haag E.S."/>
        </authorList>
    </citation>
    <scope>NUCLEOTIDE SEQUENCE [LARGE SCALE GENOMIC DNA]</scope>
    <source>
        <strain evidence="15">JU1422</strain>
    </source>
</reference>
<comment type="similarity">
    <text evidence="2 9">Belongs to the syndecan proteoglycan family.</text>
</comment>
<feature type="compositionally biased region" description="Polar residues" evidence="10">
    <location>
        <begin position="201"/>
        <end position="210"/>
    </location>
</feature>
<evidence type="ECO:0000256" key="2">
    <source>
        <dbReference type="ARBA" id="ARBA00005343"/>
    </source>
</evidence>
<dbReference type="PROSITE" id="PS00964">
    <property type="entry name" value="SYNDECAN"/>
    <property type="match status" value="1"/>
</dbReference>
<evidence type="ECO:0000256" key="12">
    <source>
        <dbReference type="SAM" id="SignalP"/>
    </source>
</evidence>
<dbReference type="InterPro" id="IPR027789">
    <property type="entry name" value="Syndecan/Neurexin_dom"/>
</dbReference>
<feature type="compositionally biased region" description="Acidic residues" evidence="10">
    <location>
        <begin position="152"/>
        <end position="175"/>
    </location>
</feature>
<keyword evidence="8 9" id="KW-0357">Heparan sulfate</keyword>
<feature type="domain" description="Syndecan/Neurexin" evidence="13">
    <location>
        <begin position="237"/>
        <end position="297"/>
    </location>
</feature>
<evidence type="ECO:0000256" key="10">
    <source>
        <dbReference type="SAM" id="MobiDB-lite"/>
    </source>
</evidence>
<dbReference type="OrthoDB" id="10044468at2759"/>
<keyword evidence="15" id="KW-1185">Reference proteome</keyword>
<sequence length="299" mass="32090">MQLKLNCLSTFSILILLSLSTQAFAANQAKTKTSPLTTTTIAAALKNSTSEEHVEGSANMPGRLADIEVNGSGYPTDDEDGDDVHGSGKPPSQPAVVVTTKATTKESDSAKKPLSPSNVVVTAKPPTISTTTASFKPPVQPKPAANDKEIKVEDDEDDDEDEDEDEDDDDEDFADENVHNDDDFFTTTTTTVAAIVTTTTPRSHVAQTTKPPRHQPPLVTSTISSGPFSPFHETMTNGFYAAIAGGVLVAVITAILLVLFVVFRIRKKDEGSYALDEPKQARPYATYAYTKASTKEFYA</sequence>